<keyword evidence="3" id="KW-1185">Reference proteome</keyword>
<dbReference type="eggNOG" id="COG0530">
    <property type="taxonomic scope" value="Bacteria"/>
</dbReference>
<accession>A0A249PJY0</accession>
<geneLocation type="plasmid" evidence="3">
    <name>psj05684b</name>
</geneLocation>
<dbReference type="STRING" id="716928.GCA_000261485_04398"/>
<dbReference type="Proteomes" id="UP000217211">
    <property type="component" value="Plasmid pSJ05684b"/>
</dbReference>
<evidence type="ECO:0000256" key="1">
    <source>
        <dbReference type="SAM" id="Phobius"/>
    </source>
</evidence>
<dbReference type="EMBL" id="CP023068">
    <property type="protein sequence ID" value="ASY66047.1"/>
    <property type="molecule type" value="Genomic_DNA"/>
</dbReference>
<keyword evidence="1" id="KW-0472">Membrane</keyword>
<feature type="transmembrane region" description="Helical" evidence="1">
    <location>
        <begin position="6"/>
        <end position="29"/>
    </location>
</feature>
<gene>
    <name evidence="2" type="ORF">SJ05684_b50650</name>
</gene>
<name>A0A249PJY0_9HYPH</name>
<dbReference type="RefSeq" id="WP_034857796.1">
    <property type="nucleotide sequence ID" value="NZ_AJQT01000097.1"/>
</dbReference>
<protein>
    <submittedName>
        <fullName evidence="2">Uncharacterized protein</fullName>
    </submittedName>
</protein>
<sequence>MLDFAALGLWLNLAIFAGAAAVWIAGVRITHYTRIISDRTGVGQAFIGFVSGLIILFFLRDVSGGGG</sequence>
<reference evidence="2 3" key="1">
    <citation type="submission" date="2017-08" db="EMBL/GenBank/DDBJ databases">
        <title>Multipartite genome sequences of Sinorhizobium species nodulating soybeans.</title>
        <authorList>
            <person name="Tian C.F."/>
        </authorList>
    </citation>
    <scope>NUCLEOTIDE SEQUENCE [LARGE SCALE GENOMIC DNA]</scope>
    <source>
        <strain evidence="2 3">CCBAU 05684</strain>
        <plasmid evidence="3">psj05684b</plasmid>
    </source>
</reference>
<evidence type="ECO:0000313" key="3">
    <source>
        <dbReference type="Proteomes" id="UP000217211"/>
    </source>
</evidence>
<organism evidence="2 3">
    <name type="scientific">Sinorhizobium sojae CCBAU 05684</name>
    <dbReference type="NCBI Taxonomy" id="716928"/>
    <lineage>
        <taxon>Bacteria</taxon>
        <taxon>Pseudomonadati</taxon>
        <taxon>Pseudomonadota</taxon>
        <taxon>Alphaproteobacteria</taxon>
        <taxon>Hyphomicrobiales</taxon>
        <taxon>Rhizobiaceae</taxon>
        <taxon>Sinorhizobium/Ensifer group</taxon>
        <taxon>Sinorhizobium</taxon>
    </lineage>
</organism>
<feature type="transmembrane region" description="Helical" evidence="1">
    <location>
        <begin position="41"/>
        <end position="59"/>
    </location>
</feature>
<keyword evidence="2" id="KW-0614">Plasmid</keyword>
<proteinExistence type="predicted"/>
<evidence type="ECO:0000313" key="2">
    <source>
        <dbReference type="EMBL" id="ASY66047.1"/>
    </source>
</evidence>
<keyword evidence="1" id="KW-1133">Transmembrane helix</keyword>
<dbReference type="KEGG" id="esj:SJ05684_b50650"/>
<dbReference type="AlphaFoldDB" id="A0A249PJY0"/>
<keyword evidence="1" id="KW-0812">Transmembrane</keyword>